<name>A0ABT9VV52_9BACI</name>
<feature type="transmembrane region" description="Helical" evidence="2">
    <location>
        <begin position="228"/>
        <end position="249"/>
    </location>
</feature>
<feature type="compositionally biased region" description="Gly residues" evidence="1">
    <location>
        <begin position="103"/>
        <end position="118"/>
    </location>
</feature>
<evidence type="ECO:0000256" key="1">
    <source>
        <dbReference type="SAM" id="MobiDB-lite"/>
    </source>
</evidence>
<feature type="region of interest" description="Disordered" evidence="1">
    <location>
        <begin position="102"/>
        <end position="121"/>
    </location>
</feature>
<keyword evidence="2" id="KW-1133">Transmembrane helix</keyword>
<evidence type="ECO:0000313" key="4">
    <source>
        <dbReference type="Proteomes" id="UP001235840"/>
    </source>
</evidence>
<dbReference type="Proteomes" id="UP001235840">
    <property type="component" value="Unassembled WGS sequence"/>
</dbReference>
<comment type="caution">
    <text evidence="3">The sequence shown here is derived from an EMBL/GenBank/DDBJ whole genome shotgun (WGS) entry which is preliminary data.</text>
</comment>
<sequence>MMKRKLLFLISFILLLIVLAGCVQGKSHVTINPDGTMDLMIQLELPNTSEFLLMDQVEGLIRDALADSGFTLESMETEGQGIGYQAHKHFESLEELNVQEGIGSEGSTGQGRGSGTGNEAGVASERLHIEEEHKFFYSKYSIEGVIDIDEIITEYLEERNLDRLTNNVLGRMLTSRILDQVDFEFMLTLPIKSFGEHNAKEVSGSTLTWDISFSRPNPIELELIVPNVVNIVGSIIVILIMILSLFLLARKQMKRRAPYEKT</sequence>
<reference evidence="3 4" key="1">
    <citation type="submission" date="2023-07" db="EMBL/GenBank/DDBJ databases">
        <title>Genomic Encyclopedia of Type Strains, Phase IV (KMG-IV): sequencing the most valuable type-strain genomes for metagenomic binning, comparative biology and taxonomic classification.</title>
        <authorList>
            <person name="Goeker M."/>
        </authorList>
    </citation>
    <scope>NUCLEOTIDE SEQUENCE [LARGE SCALE GENOMIC DNA]</scope>
    <source>
        <strain evidence="3 4">DSM 12751</strain>
    </source>
</reference>
<dbReference type="EMBL" id="JAUSTY010000003">
    <property type="protein sequence ID" value="MDQ0164872.1"/>
    <property type="molecule type" value="Genomic_DNA"/>
</dbReference>
<dbReference type="PROSITE" id="PS51257">
    <property type="entry name" value="PROKAR_LIPOPROTEIN"/>
    <property type="match status" value="1"/>
</dbReference>
<keyword evidence="2" id="KW-0472">Membrane</keyword>
<keyword evidence="2" id="KW-0812">Transmembrane</keyword>
<keyword evidence="4" id="KW-1185">Reference proteome</keyword>
<evidence type="ECO:0008006" key="5">
    <source>
        <dbReference type="Google" id="ProtNLM"/>
    </source>
</evidence>
<protein>
    <recommendedName>
        <fullName evidence="5">DUF3153 domain-containing protein</fullName>
    </recommendedName>
</protein>
<accession>A0ABT9VV52</accession>
<gene>
    <name evidence="3" type="ORF">J2S11_000772</name>
</gene>
<organism evidence="3 4">
    <name type="scientific">Caldalkalibacillus horti</name>
    <dbReference type="NCBI Taxonomy" id="77523"/>
    <lineage>
        <taxon>Bacteria</taxon>
        <taxon>Bacillati</taxon>
        <taxon>Bacillota</taxon>
        <taxon>Bacilli</taxon>
        <taxon>Bacillales</taxon>
        <taxon>Bacillaceae</taxon>
        <taxon>Caldalkalibacillus</taxon>
    </lineage>
</organism>
<dbReference type="RefSeq" id="WP_307391162.1">
    <property type="nucleotide sequence ID" value="NZ_BAAADK010000010.1"/>
</dbReference>
<evidence type="ECO:0000256" key="2">
    <source>
        <dbReference type="SAM" id="Phobius"/>
    </source>
</evidence>
<evidence type="ECO:0000313" key="3">
    <source>
        <dbReference type="EMBL" id="MDQ0164872.1"/>
    </source>
</evidence>
<proteinExistence type="predicted"/>